<dbReference type="Gene3D" id="3.60.21.10">
    <property type="match status" value="1"/>
</dbReference>
<dbReference type="InterPro" id="IPR008334">
    <property type="entry name" value="5'-Nucleotdase_C"/>
</dbReference>
<dbReference type="Proteomes" id="UP000595847">
    <property type="component" value="Chromosome"/>
</dbReference>
<dbReference type="EMBL" id="CP066308">
    <property type="protein sequence ID" value="QQE75249.1"/>
    <property type="molecule type" value="Genomic_DNA"/>
</dbReference>
<dbReference type="Pfam" id="PF02872">
    <property type="entry name" value="5_nucleotid_C"/>
    <property type="match status" value="1"/>
</dbReference>
<dbReference type="RefSeq" id="WP_198828779.1">
    <property type="nucleotide sequence ID" value="NZ_CP066308.1"/>
</dbReference>
<evidence type="ECO:0000256" key="1">
    <source>
        <dbReference type="ARBA" id="ARBA00022729"/>
    </source>
</evidence>
<reference evidence="6" key="2">
    <citation type="submission" date="2021-04" db="EMBL/GenBank/DDBJ databases">
        <title>Brevibacillus composti FJAT-54423, complete genome.</title>
        <authorList>
            <person name="Tang R."/>
        </authorList>
    </citation>
    <scope>NUCLEOTIDE SEQUENCE</scope>
    <source>
        <strain evidence="6">FJAT-54424</strain>
    </source>
</reference>
<dbReference type="SUPFAM" id="SSF56300">
    <property type="entry name" value="Metallo-dependent phosphatases"/>
    <property type="match status" value="1"/>
</dbReference>
<keyword evidence="8" id="KW-1185">Reference proteome</keyword>
<dbReference type="PRINTS" id="PR01607">
    <property type="entry name" value="APYRASEFAMLY"/>
</dbReference>
<proteinExistence type="inferred from homology"/>
<evidence type="ECO:0000313" key="7">
    <source>
        <dbReference type="Proteomes" id="UP000595847"/>
    </source>
</evidence>
<feature type="domain" description="Calcineurin-like phosphoesterase" evidence="3">
    <location>
        <begin position="8"/>
        <end position="207"/>
    </location>
</feature>
<dbReference type="GO" id="GO:0008253">
    <property type="term" value="F:5'-nucleotidase activity"/>
    <property type="evidence" value="ECO:0007669"/>
    <property type="project" value="TreeGrafter"/>
</dbReference>
<evidence type="ECO:0000259" key="3">
    <source>
        <dbReference type="Pfam" id="PF00149"/>
    </source>
</evidence>
<keyword evidence="1" id="KW-0732">Signal</keyword>
<dbReference type="GO" id="GO:0008768">
    <property type="term" value="F:UDP-sugar diphosphatase activity"/>
    <property type="evidence" value="ECO:0007669"/>
    <property type="project" value="TreeGrafter"/>
</dbReference>
<dbReference type="EMBL" id="CP073708">
    <property type="protein sequence ID" value="QUO42276.1"/>
    <property type="molecule type" value="Genomic_DNA"/>
</dbReference>
<dbReference type="AlphaFoldDB" id="A0A7T5EMA3"/>
<name>A0A7T5EMA3_9BACL</name>
<evidence type="ECO:0000256" key="2">
    <source>
        <dbReference type="RuleBase" id="RU362119"/>
    </source>
</evidence>
<dbReference type="InterPro" id="IPR006179">
    <property type="entry name" value="5_nucleotidase/apyrase"/>
</dbReference>
<dbReference type="PANTHER" id="PTHR11575:SF23">
    <property type="entry name" value="5-NUCLEOTIDASE FAMILY PROTEIN"/>
    <property type="match status" value="1"/>
</dbReference>
<keyword evidence="2" id="KW-0378">Hydrolase</keyword>
<dbReference type="InterPro" id="IPR006146">
    <property type="entry name" value="5'-Nucleotdase_CS"/>
</dbReference>
<organism evidence="5 7">
    <name type="scientific">Brevibacillus composti</name>
    <dbReference type="NCBI Taxonomy" id="2796470"/>
    <lineage>
        <taxon>Bacteria</taxon>
        <taxon>Bacillati</taxon>
        <taxon>Bacillota</taxon>
        <taxon>Bacilli</taxon>
        <taxon>Bacillales</taxon>
        <taxon>Paenibacillaceae</taxon>
        <taxon>Brevibacillus</taxon>
    </lineage>
</organism>
<feature type="domain" description="5'-Nucleotidase C-terminal" evidence="4">
    <location>
        <begin position="289"/>
        <end position="426"/>
    </location>
</feature>
<accession>A0A7T5EMA3</accession>
<dbReference type="InterPro" id="IPR004843">
    <property type="entry name" value="Calcineurin-like_PHP"/>
</dbReference>
<sequence>MADTCTLHILHTNDLHSHFGSMPSIASCLRLHREQWEALGEHVLTVDIGDHADRMDVKTEATWGQVNVDVLNHSGYQYVTIGNNEGITFPKEKLDALYEKASFTVVLGNLFELATGEVPHWAVSHAIHQWEDLCVGILGATASFPLFYKMLGWEARDPLEQLRQQVAALRPHVDVIILMSHLGYPEDCRLARELDGVDIILGAHTHHQLEHGERIGKTLIAQTGVLGKKVGHVRLVWDRQAKQVMEASAELFASEAYLPERELAEYLAQKQLLTEEMLEQTAVQLAVDLDVSWMEETVFGSVLAASLRKWTKAEVGMANNGLLLAPLSKGKVSYRDLLRCLPHPIKPCAVSLSGEQLWRLLAQSIQPETVRRELRGFGFRGKVTGWMGIDGLQVWYEEGEQPRITRIEVNGELLDKERSYRVGTVDMFMLNRLFPDLAEGEHVRFYLPEMLREILAQTLGDAELLAAAQKPRWLMMASS</sequence>
<dbReference type="GO" id="GO:0009166">
    <property type="term" value="P:nucleotide catabolic process"/>
    <property type="evidence" value="ECO:0007669"/>
    <property type="project" value="InterPro"/>
</dbReference>
<dbReference type="GO" id="GO:0000166">
    <property type="term" value="F:nucleotide binding"/>
    <property type="evidence" value="ECO:0007669"/>
    <property type="project" value="UniProtKB-KW"/>
</dbReference>
<keyword evidence="2" id="KW-0547">Nucleotide-binding</keyword>
<dbReference type="PANTHER" id="PTHR11575">
    <property type="entry name" value="5'-NUCLEOTIDASE-RELATED"/>
    <property type="match status" value="1"/>
</dbReference>
<dbReference type="PROSITE" id="PS00785">
    <property type="entry name" value="5_NUCLEOTIDASE_1"/>
    <property type="match status" value="1"/>
</dbReference>
<dbReference type="InterPro" id="IPR036907">
    <property type="entry name" value="5'-Nucleotdase_C_sf"/>
</dbReference>
<dbReference type="Proteomes" id="UP000677234">
    <property type="component" value="Chromosome"/>
</dbReference>
<evidence type="ECO:0000313" key="5">
    <source>
        <dbReference type="EMBL" id="QQE75249.1"/>
    </source>
</evidence>
<dbReference type="GO" id="GO:0030288">
    <property type="term" value="C:outer membrane-bounded periplasmic space"/>
    <property type="evidence" value="ECO:0007669"/>
    <property type="project" value="TreeGrafter"/>
</dbReference>
<reference evidence="5 7" key="1">
    <citation type="submission" date="2020-12" db="EMBL/GenBank/DDBJ databases">
        <title>strain FJAT-54423T represents a novel species of the genus Brevibacillus.</title>
        <authorList>
            <person name="Tang R."/>
        </authorList>
    </citation>
    <scope>NUCLEOTIDE SEQUENCE [LARGE SCALE GENOMIC DNA]</scope>
    <source>
        <strain evidence="5 7">FJAT-54423</strain>
    </source>
</reference>
<dbReference type="GO" id="GO:0046872">
    <property type="term" value="F:metal ion binding"/>
    <property type="evidence" value="ECO:0007669"/>
    <property type="project" value="InterPro"/>
</dbReference>
<dbReference type="KEGG" id="bcop:JD108_04785"/>
<protein>
    <submittedName>
        <fullName evidence="5">Bifunctional metallophosphatase/5'-nucleotidase</fullName>
    </submittedName>
</protein>
<dbReference type="CDD" id="cd00845">
    <property type="entry name" value="MPP_UshA_N_like"/>
    <property type="match status" value="1"/>
</dbReference>
<dbReference type="SUPFAM" id="SSF55816">
    <property type="entry name" value="5'-nucleotidase (syn. UDP-sugar hydrolase), C-terminal domain"/>
    <property type="match status" value="1"/>
</dbReference>
<evidence type="ECO:0000313" key="6">
    <source>
        <dbReference type="EMBL" id="QUO42276.1"/>
    </source>
</evidence>
<comment type="similarity">
    <text evidence="2">Belongs to the 5'-nucleotidase family.</text>
</comment>
<dbReference type="Pfam" id="PF00149">
    <property type="entry name" value="Metallophos"/>
    <property type="match status" value="1"/>
</dbReference>
<evidence type="ECO:0000259" key="4">
    <source>
        <dbReference type="Pfam" id="PF02872"/>
    </source>
</evidence>
<evidence type="ECO:0000313" key="8">
    <source>
        <dbReference type="Proteomes" id="UP000677234"/>
    </source>
</evidence>
<gene>
    <name evidence="5" type="ORF">JD108_04785</name>
    <name evidence="6" type="ORF">KDJ56_04465</name>
</gene>
<dbReference type="InterPro" id="IPR029052">
    <property type="entry name" value="Metallo-depent_PP-like"/>
</dbReference>
<dbReference type="Gene3D" id="3.90.780.10">
    <property type="entry name" value="5'-Nucleotidase, C-terminal domain"/>
    <property type="match status" value="1"/>
</dbReference>